<organism evidence="3 4">
    <name type="scientific">Emiliania huxleyi (strain CCMP1516)</name>
    <dbReference type="NCBI Taxonomy" id="280463"/>
    <lineage>
        <taxon>Eukaryota</taxon>
        <taxon>Haptista</taxon>
        <taxon>Haptophyta</taxon>
        <taxon>Prymnesiophyceae</taxon>
        <taxon>Isochrysidales</taxon>
        <taxon>Noelaerhabdaceae</taxon>
        <taxon>Emiliania</taxon>
    </lineage>
</organism>
<dbReference type="InterPro" id="IPR003347">
    <property type="entry name" value="JmjC_dom"/>
</dbReference>
<reference evidence="3" key="2">
    <citation type="submission" date="2024-10" db="UniProtKB">
        <authorList>
            <consortium name="EnsemblProtists"/>
        </authorList>
    </citation>
    <scope>IDENTIFICATION</scope>
</reference>
<dbReference type="PANTHER" id="PTHR12461:SF105">
    <property type="entry name" value="HYPOXIA-INDUCIBLE FACTOR 1-ALPHA INHIBITOR"/>
    <property type="match status" value="1"/>
</dbReference>
<dbReference type="eggNOG" id="KOG2132">
    <property type="taxonomic scope" value="Eukaryota"/>
</dbReference>
<dbReference type="STRING" id="2903.R1E6Z6"/>
<dbReference type="Proteomes" id="UP000013827">
    <property type="component" value="Unassembled WGS sequence"/>
</dbReference>
<evidence type="ECO:0000313" key="4">
    <source>
        <dbReference type="Proteomes" id="UP000013827"/>
    </source>
</evidence>
<dbReference type="Pfam" id="PF13621">
    <property type="entry name" value="Cupin_8"/>
    <property type="match status" value="1"/>
</dbReference>
<dbReference type="PANTHER" id="PTHR12461">
    <property type="entry name" value="HYPOXIA-INDUCIBLE FACTOR 1 ALPHA INHIBITOR-RELATED"/>
    <property type="match status" value="1"/>
</dbReference>
<dbReference type="InterPro" id="IPR041667">
    <property type="entry name" value="Cupin_8"/>
</dbReference>
<dbReference type="SUPFAM" id="SSF51197">
    <property type="entry name" value="Clavaminate synthase-like"/>
    <property type="match status" value="1"/>
</dbReference>
<dbReference type="HOGENOM" id="CLU_944703_0_0_1"/>
<feature type="region of interest" description="Disordered" evidence="1">
    <location>
        <begin position="180"/>
        <end position="203"/>
    </location>
</feature>
<dbReference type="RefSeq" id="XP_005771245.1">
    <property type="nucleotide sequence ID" value="XM_005771188.1"/>
</dbReference>
<reference evidence="4" key="1">
    <citation type="journal article" date="2013" name="Nature">
        <title>Pan genome of the phytoplankton Emiliania underpins its global distribution.</title>
        <authorList>
            <person name="Read B.A."/>
            <person name="Kegel J."/>
            <person name="Klute M.J."/>
            <person name="Kuo A."/>
            <person name="Lefebvre S.C."/>
            <person name="Maumus F."/>
            <person name="Mayer C."/>
            <person name="Miller J."/>
            <person name="Monier A."/>
            <person name="Salamov A."/>
            <person name="Young J."/>
            <person name="Aguilar M."/>
            <person name="Claverie J.M."/>
            <person name="Frickenhaus S."/>
            <person name="Gonzalez K."/>
            <person name="Herman E.K."/>
            <person name="Lin Y.C."/>
            <person name="Napier J."/>
            <person name="Ogata H."/>
            <person name="Sarno A.F."/>
            <person name="Shmutz J."/>
            <person name="Schroeder D."/>
            <person name="de Vargas C."/>
            <person name="Verret F."/>
            <person name="von Dassow P."/>
            <person name="Valentin K."/>
            <person name="Van de Peer Y."/>
            <person name="Wheeler G."/>
            <person name="Dacks J.B."/>
            <person name="Delwiche C.F."/>
            <person name="Dyhrman S.T."/>
            <person name="Glockner G."/>
            <person name="John U."/>
            <person name="Richards T."/>
            <person name="Worden A.Z."/>
            <person name="Zhang X."/>
            <person name="Grigoriev I.V."/>
            <person name="Allen A.E."/>
            <person name="Bidle K."/>
            <person name="Borodovsky M."/>
            <person name="Bowler C."/>
            <person name="Brownlee C."/>
            <person name="Cock J.M."/>
            <person name="Elias M."/>
            <person name="Gladyshev V.N."/>
            <person name="Groth M."/>
            <person name="Guda C."/>
            <person name="Hadaegh A."/>
            <person name="Iglesias-Rodriguez M.D."/>
            <person name="Jenkins J."/>
            <person name="Jones B.M."/>
            <person name="Lawson T."/>
            <person name="Leese F."/>
            <person name="Lindquist E."/>
            <person name="Lobanov A."/>
            <person name="Lomsadze A."/>
            <person name="Malik S.B."/>
            <person name="Marsh M.E."/>
            <person name="Mackinder L."/>
            <person name="Mock T."/>
            <person name="Mueller-Roeber B."/>
            <person name="Pagarete A."/>
            <person name="Parker M."/>
            <person name="Probert I."/>
            <person name="Quesneville H."/>
            <person name="Raines C."/>
            <person name="Rensing S.A."/>
            <person name="Riano-Pachon D.M."/>
            <person name="Richier S."/>
            <person name="Rokitta S."/>
            <person name="Shiraiwa Y."/>
            <person name="Soanes D.M."/>
            <person name="van der Giezen M."/>
            <person name="Wahlund T.M."/>
            <person name="Williams B."/>
            <person name="Wilson W."/>
            <person name="Wolfe G."/>
            <person name="Wurch L.L."/>
        </authorList>
    </citation>
    <scope>NUCLEOTIDE SEQUENCE</scope>
</reference>
<dbReference type="GeneID" id="17264363"/>
<dbReference type="AlphaFoldDB" id="A0A0D3J5N1"/>
<sequence>MRARWGTRRHGSLLGLGRLPPGAPSLVATMRAAPRFLPGFARDWPAVASTAGLPPHEAMRWLAGELAAGAGDLVLDAEVGCSYLDAELVPVSVPALAAYLSEPRAAVEAPGPYLAQADLFAERPGLRERLLPPSLTDRTPRPYRTVAWLGGATSSPLHHDPYAGLLVQQIGRKRCALLPPDSPSTQSLPRHTLLQGNSSPVDPFAPRRDTERYPDYPAAAVLEHVLSEGDALLIPRRWWHAVRTDDSTFASFSLTLWWDGASADAEAERFVRGVLESKERRDEGDGGSREKWMKK</sequence>
<feature type="region of interest" description="Disordered" evidence="1">
    <location>
        <begin position="276"/>
        <end position="295"/>
    </location>
</feature>
<dbReference type="PaxDb" id="2903-EOD18816"/>
<dbReference type="SMART" id="SM00558">
    <property type="entry name" value="JmjC"/>
    <property type="match status" value="1"/>
</dbReference>
<dbReference type="EnsemblProtists" id="EOD18816">
    <property type="protein sequence ID" value="EOD18816"/>
    <property type="gene ID" value="EMIHUDRAFT_436153"/>
</dbReference>
<keyword evidence="4" id="KW-1185">Reference proteome</keyword>
<dbReference type="KEGG" id="ehx:EMIHUDRAFT_436153"/>
<protein>
    <recommendedName>
        <fullName evidence="2">JmjC domain-containing protein</fullName>
    </recommendedName>
</protein>
<evidence type="ECO:0000256" key="1">
    <source>
        <dbReference type="SAM" id="MobiDB-lite"/>
    </source>
</evidence>
<evidence type="ECO:0000313" key="3">
    <source>
        <dbReference type="EnsemblProtists" id="EOD18816"/>
    </source>
</evidence>
<feature type="domain" description="JmjC" evidence="2">
    <location>
        <begin position="112"/>
        <end position="275"/>
    </location>
</feature>
<accession>A0A0D3J5N1</accession>
<dbReference type="PROSITE" id="PS51184">
    <property type="entry name" value="JMJC"/>
    <property type="match status" value="1"/>
</dbReference>
<name>A0A0D3J5N1_EMIH1</name>
<dbReference type="Gene3D" id="2.60.120.650">
    <property type="entry name" value="Cupin"/>
    <property type="match status" value="1"/>
</dbReference>
<feature type="compositionally biased region" description="Polar residues" evidence="1">
    <location>
        <begin position="183"/>
        <end position="200"/>
    </location>
</feature>
<evidence type="ECO:0000259" key="2">
    <source>
        <dbReference type="PROSITE" id="PS51184"/>
    </source>
</evidence>
<proteinExistence type="predicted"/>